<dbReference type="EC" id="2.5.1.18" evidence="1"/>
<dbReference type="CDD" id="cd00570">
    <property type="entry name" value="GST_N_family"/>
    <property type="match status" value="1"/>
</dbReference>
<dbReference type="SUPFAM" id="SSF52833">
    <property type="entry name" value="Thioredoxin-like"/>
    <property type="match status" value="1"/>
</dbReference>
<dbReference type="InterPro" id="IPR004045">
    <property type="entry name" value="Glutathione_S-Trfase_N"/>
</dbReference>
<dbReference type="Pfam" id="PF13409">
    <property type="entry name" value="GST_N_2"/>
    <property type="match status" value="1"/>
</dbReference>
<dbReference type="OMA" id="DISKFEH"/>
<dbReference type="STRING" id="454130.A0A0U5G1N9"/>
<protein>
    <recommendedName>
        <fullName evidence="1">glutathione transferase</fullName>
        <ecNumber evidence="1">2.5.1.18</ecNumber>
    </recommendedName>
</protein>
<sequence length="136" mass="15311">MALELYTDPRLPCPQRVHLIVLELDLDVIVHRVSLEDGENRRNDYIQLNPFATLPCLKDSTFSPPLVVYESRAIARFLAARYGPQLLPDPGNVSAIAQFEQAASTEVTTFDPVANRLVFEIIFKRFVISIAVMNPV</sequence>
<dbReference type="GO" id="GO:0005737">
    <property type="term" value="C:cytoplasm"/>
    <property type="evidence" value="ECO:0007669"/>
    <property type="project" value="TreeGrafter"/>
</dbReference>
<evidence type="ECO:0000256" key="2">
    <source>
        <dbReference type="ARBA" id="ARBA00022679"/>
    </source>
</evidence>
<evidence type="ECO:0000313" key="4">
    <source>
        <dbReference type="EMBL" id="CEL05047.1"/>
    </source>
</evidence>
<dbReference type="PANTHER" id="PTHR43900:SF3">
    <property type="entry name" value="GLUTATHIONE S-TRANSFERASE RHO"/>
    <property type="match status" value="1"/>
</dbReference>
<feature type="domain" description="GST N-terminal" evidence="3">
    <location>
        <begin position="1"/>
        <end position="86"/>
    </location>
</feature>
<dbReference type="OrthoDB" id="249703at2759"/>
<dbReference type="Proteomes" id="UP000054771">
    <property type="component" value="Unassembled WGS sequence"/>
</dbReference>
<accession>A0A0U5G1N9</accession>
<dbReference type="EMBL" id="CDMC01000004">
    <property type="protein sequence ID" value="CEL05047.1"/>
    <property type="molecule type" value="Genomic_DNA"/>
</dbReference>
<organism evidence="4 5">
    <name type="scientific">Aspergillus calidoustus</name>
    <dbReference type="NCBI Taxonomy" id="454130"/>
    <lineage>
        <taxon>Eukaryota</taxon>
        <taxon>Fungi</taxon>
        <taxon>Dikarya</taxon>
        <taxon>Ascomycota</taxon>
        <taxon>Pezizomycotina</taxon>
        <taxon>Eurotiomycetes</taxon>
        <taxon>Eurotiomycetidae</taxon>
        <taxon>Eurotiales</taxon>
        <taxon>Aspergillaceae</taxon>
        <taxon>Aspergillus</taxon>
        <taxon>Aspergillus subgen. Nidulantes</taxon>
    </lineage>
</organism>
<gene>
    <name evidence="4" type="ORF">ASPCAL06169</name>
</gene>
<dbReference type="AlphaFoldDB" id="A0A0U5G1N9"/>
<evidence type="ECO:0000259" key="3">
    <source>
        <dbReference type="PROSITE" id="PS50404"/>
    </source>
</evidence>
<dbReference type="PANTHER" id="PTHR43900">
    <property type="entry name" value="GLUTATHIONE S-TRANSFERASE RHO"/>
    <property type="match status" value="1"/>
</dbReference>
<dbReference type="Gene3D" id="1.20.1050.130">
    <property type="match status" value="1"/>
</dbReference>
<proteinExistence type="predicted"/>
<dbReference type="InterPro" id="IPR036249">
    <property type="entry name" value="Thioredoxin-like_sf"/>
</dbReference>
<name>A0A0U5G1N9_ASPCI</name>
<keyword evidence="2" id="KW-0808">Transferase</keyword>
<reference evidence="5" key="1">
    <citation type="journal article" date="2016" name="Genome Announc.">
        <title>Draft genome sequences of fungus Aspergillus calidoustus.</title>
        <authorList>
            <person name="Horn F."/>
            <person name="Linde J."/>
            <person name="Mattern D.J."/>
            <person name="Walther G."/>
            <person name="Guthke R."/>
            <person name="Scherlach K."/>
            <person name="Martin K."/>
            <person name="Brakhage A.A."/>
            <person name="Petzke L."/>
            <person name="Valiante V."/>
        </authorList>
    </citation>
    <scope>NUCLEOTIDE SEQUENCE [LARGE SCALE GENOMIC DNA]</scope>
    <source>
        <strain evidence="5">SF006504</strain>
    </source>
</reference>
<dbReference type="GO" id="GO:0043295">
    <property type="term" value="F:glutathione binding"/>
    <property type="evidence" value="ECO:0007669"/>
    <property type="project" value="TreeGrafter"/>
</dbReference>
<dbReference type="GO" id="GO:0006749">
    <property type="term" value="P:glutathione metabolic process"/>
    <property type="evidence" value="ECO:0007669"/>
    <property type="project" value="TreeGrafter"/>
</dbReference>
<evidence type="ECO:0000313" key="5">
    <source>
        <dbReference type="Proteomes" id="UP000054771"/>
    </source>
</evidence>
<evidence type="ECO:0000256" key="1">
    <source>
        <dbReference type="ARBA" id="ARBA00012452"/>
    </source>
</evidence>
<dbReference type="PROSITE" id="PS50404">
    <property type="entry name" value="GST_NTER"/>
    <property type="match status" value="1"/>
</dbReference>
<dbReference type="GO" id="GO:0004364">
    <property type="term" value="F:glutathione transferase activity"/>
    <property type="evidence" value="ECO:0007669"/>
    <property type="project" value="UniProtKB-EC"/>
</dbReference>
<keyword evidence="5" id="KW-1185">Reference proteome</keyword>